<accession>A0A0F6SQI6</accession>
<dbReference type="Proteomes" id="UP000034037">
    <property type="component" value="Chromosome"/>
</dbReference>
<dbReference type="Pfam" id="PF13338">
    <property type="entry name" value="AbiEi_4"/>
    <property type="match status" value="1"/>
</dbReference>
<dbReference type="EMBL" id="CP011309">
    <property type="protein sequence ID" value="AKF26274.1"/>
    <property type="molecule type" value="Genomic_DNA"/>
</dbReference>
<keyword evidence="3" id="KW-1185">Reference proteome</keyword>
<protein>
    <recommendedName>
        <fullName evidence="1">AbiEi antitoxin N-terminal domain-containing protein</fullName>
    </recommendedName>
</protein>
<feature type="domain" description="AbiEi antitoxin N-terminal" evidence="1">
    <location>
        <begin position="9"/>
        <end position="42"/>
    </location>
</feature>
<gene>
    <name evidence="2" type="ORF">YH66_01240</name>
</gene>
<sequence>MGEKRRMWTAKELIGMGYSRRRINSLVKEGKLHRVLRGVYALDPPSGEVVWSAIRLVRPGAMLDGKSAVEVYQGVSLSLPVRVRVSTSNVLRGSRNVVARRSQRMDGIAHRGFRVVSLVDTVATCLDERSVNPSDLRRLVEERYKSGSGVKQMAHDLKLLRTRRKAQLREFLEECIYGLDSGLEKVMVQELRDAGFRTRQNVVVEGYRWDIQVVGVALIDVDSRKYHQANGRNFIIDRWKSNEAVVQGHVPLRFTDDCVNYATGEIIKLVKQVAEFKRKHPRRRVKTQGVGPVFRWHNALVLP</sequence>
<proteinExistence type="predicted"/>
<name>A0A0F6SQI6_9CORY</name>
<organism evidence="2 3">
    <name type="scientific">[Brevibacterium] flavum</name>
    <dbReference type="NCBI Taxonomy" id="92706"/>
    <lineage>
        <taxon>Bacteria</taxon>
        <taxon>Bacillati</taxon>
        <taxon>Actinomycetota</taxon>
        <taxon>Actinomycetes</taxon>
        <taxon>Mycobacteriales</taxon>
        <taxon>Corynebacteriaceae</taxon>
        <taxon>Corynebacterium</taxon>
    </lineage>
</organism>
<reference evidence="2 3" key="1">
    <citation type="submission" date="2015-04" db="EMBL/GenBank/DDBJ databases">
        <title>Complete Genome Sequence of Brevibacterium flavum ATCC 15168.</title>
        <authorList>
            <person name="Ahn J."/>
            <person name="Park G."/>
            <person name="Jeon W."/>
            <person name="Jang Y."/>
            <person name="Jang M."/>
            <person name="Lee H."/>
            <person name="Lee H."/>
        </authorList>
    </citation>
    <scope>NUCLEOTIDE SEQUENCE [LARGE SCALE GENOMIC DNA]</scope>
    <source>
        <strain evidence="2 3">ATCC 15168</strain>
    </source>
</reference>
<dbReference type="InterPro" id="IPR025159">
    <property type="entry name" value="AbiEi_N"/>
</dbReference>
<evidence type="ECO:0000313" key="3">
    <source>
        <dbReference type="Proteomes" id="UP000034037"/>
    </source>
</evidence>
<dbReference type="HOGENOM" id="CLU_059335_0_0_11"/>
<evidence type="ECO:0000313" key="2">
    <source>
        <dbReference type="EMBL" id="AKF26274.1"/>
    </source>
</evidence>
<evidence type="ECO:0000259" key="1">
    <source>
        <dbReference type="Pfam" id="PF13338"/>
    </source>
</evidence>
<dbReference type="AlphaFoldDB" id="A0A0F6SQI6"/>
<dbReference type="PATRIC" id="fig|92706.3.peg.255"/>